<dbReference type="RefSeq" id="WP_071612904.1">
    <property type="nucleotide sequence ID" value="NZ_CP015756.1"/>
</dbReference>
<feature type="transmembrane region" description="Helical" evidence="1">
    <location>
        <begin position="12"/>
        <end position="36"/>
    </location>
</feature>
<dbReference type="EMBL" id="CP015756">
    <property type="protein sequence ID" value="APC40614.1"/>
    <property type="molecule type" value="Genomic_DNA"/>
</dbReference>
<dbReference type="AlphaFoldDB" id="A0A1J0GI86"/>
<protein>
    <submittedName>
        <fullName evidence="2">Uncharacterized protein</fullName>
    </submittedName>
</protein>
<dbReference type="OrthoDB" id="1932570at2"/>
<gene>
    <name evidence="2" type="ORF">A7L45_11300</name>
</gene>
<keyword evidence="1" id="KW-1133">Transmembrane helix</keyword>
<dbReference type="Proteomes" id="UP000182569">
    <property type="component" value="Chromosome"/>
</dbReference>
<organism evidence="2 3">
    <name type="scientific">Clostridium estertheticum subsp. estertheticum</name>
    <dbReference type="NCBI Taxonomy" id="1552"/>
    <lineage>
        <taxon>Bacteria</taxon>
        <taxon>Bacillati</taxon>
        <taxon>Bacillota</taxon>
        <taxon>Clostridia</taxon>
        <taxon>Eubacteriales</taxon>
        <taxon>Clostridiaceae</taxon>
        <taxon>Clostridium</taxon>
    </lineage>
</organism>
<sequence>MIESLLFIPDNLLNPIISSTSIIIGTILGGIFSWFINKNSTALSIKTQSKIEKANREYAEQNKALKLNEYATIIQLDICTTLFQSLRMLKEFDDQNKISIYPIPMNFNYAQAIVALAKDFNLKDISYIYQLYGIIEKLYNDTKGYHYDEKHYTLIKEDYEMFIKKIYGNNFLRVLEFDIDIVTYEDLYNNEIIKLGYKNVLIKLDNITH</sequence>
<keyword evidence="3" id="KW-1185">Reference proteome</keyword>
<proteinExistence type="predicted"/>
<evidence type="ECO:0000313" key="3">
    <source>
        <dbReference type="Proteomes" id="UP000182569"/>
    </source>
</evidence>
<keyword evidence="1" id="KW-0472">Membrane</keyword>
<accession>A0A1J0GI86</accession>
<evidence type="ECO:0000313" key="2">
    <source>
        <dbReference type="EMBL" id="APC40614.1"/>
    </source>
</evidence>
<reference evidence="3" key="1">
    <citation type="journal article" date="2016" name="Front. Microbiol.">
        <title>Complete Genome Sequence of Clostridium estertheticum DSM 8809, a Microbe Identified in Spoiled Vacuum Packed Beef.</title>
        <authorList>
            <person name="Yu Z."/>
            <person name="Gunn L."/>
            <person name="Brennan E."/>
            <person name="Reid R."/>
            <person name="Wall P.G."/>
            <person name="Gaora O.P."/>
            <person name="Hurley D."/>
            <person name="Bolton D."/>
            <person name="Fanning S."/>
        </authorList>
    </citation>
    <scope>NUCLEOTIDE SEQUENCE [LARGE SCALE GENOMIC DNA]</scope>
    <source>
        <strain evidence="3">DSM 8809</strain>
    </source>
</reference>
<dbReference type="KEGG" id="ceu:A7L45_11300"/>
<name>A0A1J0GI86_9CLOT</name>
<evidence type="ECO:0000256" key="1">
    <source>
        <dbReference type="SAM" id="Phobius"/>
    </source>
</evidence>
<keyword evidence="1" id="KW-0812">Transmembrane</keyword>